<dbReference type="GO" id="GO:0005506">
    <property type="term" value="F:iron ion binding"/>
    <property type="evidence" value="ECO:0007669"/>
    <property type="project" value="InterPro"/>
</dbReference>
<keyword evidence="8 12" id="KW-0560">Oxidoreductase</keyword>
<evidence type="ECO:0000256" key="6">
    <source>
        <dbReference type="ARBA" id="ARBA00022723"/>
    </source>
</evidence>
<dbReference type="RefSeq" id="XP_008448720.1">
    <property type="nucleotide sequence ID" value="XM_008450498.3"/>
</dbReference>
<feature type="binding site" description="axial binding residue" evidence="11">
    <location>
        <position position="440"/>
    </location>
    <ligand>
        <name>heme</name>
        <dbReference type="ChEBI" id="CHEBI:30413"/>
    </ligand>
    <ligandPart>
        <name>Fe</name>
        <dbReference type="ChEBI" id="CHEBI:18248"/>
    </ligandPart>
</feature>
<comment type="similarity">
    <text evidence="3 12">Belongs to the cytochrome P450 family.</text>
</comment>
<dbReference type="GO" id="GO:0005783">
    <property type="term" value="C:endoplasmic reticulum"/>
    <property type="evidence" value="ECO:0007669"/>
    <property type="project" value="TreeGrafter"/>
</dbReference>
<dbReference type="SUPFAM" id="SSF48264">
    <property type="entry name" value="Cytochrome P450"/>
    <property type="match status" value="1"/>
</dbReference>
<organism evidence="14 15">
    <name type="scientific">Cucumis melo</name>
    <name type="common">Muskmelon</name>
    <dbReference type="NCBI Taxonomy" id="3656"/>
    <lineage>
        <taxon>Eukaryota</taxon>
        <taxon>Viridiplantae</taxon>
        <taxon>Streptophyta</taxon>
        <taxon>Embryophyta</taxon>
        <taxon>Tracheophyta</taxon>
        <taxon>Spermatophyta</taxon>
        <taxon>Magnoliopsida</taxon>
        <taxon>eudicotyledons</taxon>
        <taxon>Gunneridae</taxon>
        <taxon>Pentapetalae</taxon>
        <taxon>rosids</taxon>
        <taxon>fabids</taxon>
        <taxon>Cucurbitales</taxon>
        <taxon>Cucurbitaceae</taxon>
        <taxon>Benincaseae</taxon>
        <taxon>Cucumis</taxon>
    </lineage>
</organism>
<dbReference type="GeneID" id="103490805"/>
<dbReference type="PANTHER" id="PTHR24286">
    <property type="entry name" value="CYTOCHROME P450 26"/>
    <property type="match status" value="1"/>
</dbReference>
<accession>A0A1S3BKD3</accession>
<gene>
    <name evidence="15" type="primary">LOC103490805</name>
</gene>
<evidence type="ECO:0000256" key="1">
    <source>
        <dbReference type="ARBA" id="ARBA00001971"/>
    </source>
</evidence>
<dbReference type="PANTHER" id="PTHR24286:SF199">
    <property type="entry name" value="CYTOCHROME P450 88D6"/>
    <property type="match status" value="1"/>
</dbReference>
<evidence type="ECO:0000256" key="3">
    <source>
        <dbReference type="ARBA" id="ARBA00010617"/>
    </source>
</evidence>
<keyword evidence="9 11" id="KW-0408">Iron</keyword>
<dbReference type="InParanoid" id="A0A1S3BKD3"/>
<dbReference type="PRINTS" id="PR00385">
    <property type="entry name" value="P450"/>
</dbReference>
<keyword evidence="7 13" id="KW-1133">Transmembrane helix</keyword>
<evidence type="ECO:0000256" key="9">
    <source>
        <dbReference type="ARBA" id="ARBA00023004"/>
    </source>
</evidence>
<comment type="subcellular location">
    <subcellularLocation>
        <location evidence="2">Membrane</location>
        <topology evidence="2">Single-pass membrane protein</topology>
    </subcellularLocation>
</comment>
<dbReference type="GO" id="GO:0016125">
    <property type="term" value="P:sterol metabolic process"/>
    <property type="evidence" value="ECO:0007669"/>
    <property type="project" value="TreeGrafter"/>
</dbReference>
<proteinExistence type="inferred from homology"/>
<evidence type="ECO:0000256" key="12">
    <source>
        <dbReference type="RuleBase" id="RU000461"/>
    </source>
</evidence>
<dbReference type="PROSITE" id="PS00086">
    <property type="entry name" value="CYTOCHROME_P450"/>
    <property type="match status" value="1"/>
</dbReference>
<dbReference type="PRINTS" id="PR00463">
    <property type="entry name" value="EP450I"/>
</dbReference>
<dbReference type="SMR" id="A0A1S3BKD3"/>
<evidence type="ECO:0000256" key="7">
    <source>
        <dbReference type="ARBA" id="ARBA00022989"/>
    </source>
</evidence>
<sequence length="496" mass="57328">MELVINWLLLIVPFVGFVLGFGVLKRLNNLYYALKLGKKWDELPPGDLSWPFIGSTLSFLKYFTFGPPESFIADFSRRYGKVGMYKTHIFGNLTIIVCKPEICRQVLTDESKFIPAYHTTMKTLFGKRSLHQVSKEEHQKLRRLITIPISGHASLEMYIDHIEQTAISGFEEWSSMEKPLELLTSIKQLTFKVIWNIFMGSTPTKSTTIREMESLNDDIVLAFFTMPINFPGFSFHKALKARKRLHEILQSILDEKKMVKKRKGESWEAKDMMDLLMEVRDEDGEGFDDETITEMIFGMLFGGQETSAFTTMWAILFLTDNPHIFQKAKEEQEDIIRRRVSTQKGISLSEIKQMKFLSQVIDETLRLSSIAFVTFREATVDVEINGKTIPKGWKVILWLRELNMDEKLHPSPQHFNPSRWDNFIGSPGAFTPFGLGVRMCPGRDLARIEISIFLHHFVLNYKIERLNPQCQLKYLPISHPKDKCLARVIKAPSKND</sequence>
<evidence type="ECO:0000256" key="13">
    <source>
        <dbReference type="SAM" id="Phobius"/>
    </source>
</evidence>
<keyword evidence="5 13" id="KW-0812">Transmembrane</keyword>
<evidence type="ECO:0000256" key="2">
    <source>
        <dbReference type="ARBA" id="ARBA00004167"/>
    </source>
</evidence>
<keyword evidence="4 11" id="KW-0349">Heme</keyword>
<dbReference type="AlphaFoldDB" id="A0A1S3BKD3"/>
<keyword evidence="14" id="KW-1185">Reference proteome</keyword>
<keyword evidence="10 13" id="KW-0472">Membrane</keyword>
<dbReference type="InterPro" id="IPR036396">
    <property type="entry name" value="Cyt_P450_sf"/>
</dbReference>
<protein>
    <submittedName>
        <fullName evidence="15">Beta-amyrin 11-oxidase-like isoform X2</fullName>
    </submittedName>
</protein>
<evidence type="ECO:0000313" key="15">
    <source>
        <dbReference type="RefSeq" id="XP_008448720.1"/>
    </source>
</evidence>
<dbReference type="InterPro" id="IPR001128">
    <property type="entry name" value="Cyt_P450"/>
</dbReference>
<dbReference type="GO" id="GO:0051777">
    <property type="term" value="F:ent-kaurenoic acid monooxygenase activity"/>
    <property type="evidence" value="ECO:0007669"/>
    <property type="project" value="TreeGrafter"/>
</dbReference>
<dbReference type="InterPro" id="IPR017972">
    <property type="entry name" value="Cyt_P450_CS"/>
</dbReference>
<dbReference type="KEGG" id="cmo:103490805"/>
<dbReference type="GO" id="GO:0016020">
    <property type="term" value="C:membrane"/>
    <property type="evidence" value="ECO:0007669"/>
    <property type="project" value="UniProtKB-SubCell"/>
</dbReference>
<evidence type="ECO:0000256" key="11">
    <source>
        <dbReference type="PIRSR" id="PIRSR602401-1"/>
    </source>
</evidence>
<evidence type="ECO:0000256" key="10">
    <source>
        <dbReference type="ARBA" id="ARBA00023136"/>
    </source>
</evidence>
<keyword evidence="12" id="KW-0503">Monooxygenase</keyword>
<evidence type="ECO:0000256" key="5">
    <source>
        <dbReference type="ARBA" id="ARBA00022692"/>
    </source>
</evidence>
<comment type="cofactor">
    <cofactor evidence="1 11">
        <name>heme</name>
        <dbReference type="ChEBI" id="CHEBI:30413"/>
    </cofactor>
</comment>
<dbReference type="GO" id="GO:0016132">
    <property type="term" value="P:brassinosteroid biosynthetic process"/>
    <property type="evidence" value="ECO:0007669"/>
    <property type="project" value="TreeGrafter"/>
</dbReference>
<dbReference type="eggNOG" id="KOG0157">
    <property type="taxonomic scope" value="Eukaryota"/>
</dbReference>
<evidence type="ECO:0000256" key="4">
    <source>
        <dbReference type="ARBA" id="ARBA00022617"/>
    </source>
</evidence>
<dbReference type="Gene3D" id="1.10.630.10">
    <property type="entry name" value="Cytochrome P450"/>
    <property type="match status" value="1"/>
</dbReference>
<dbReference type="InterPro" id="IPR002401">
    <property type="entry name" value="Cyt_P450_E_grp-I"/>
</dbReference>
<reference evidence="15" key="1">
    <citation type="submission" date="2025-08" db="UniProtKB">
        <authorList>
            <consortium name="RefSeq"/>
        </authorList>
    </citation>
    <scope>IDENTIFICATION</scope>
    <source>
        <tissue evidence="15">Stem</tissue>
    </source>
</reference>
<dbReference type="GO" id="GO:0010268">
    <property type="term" value="P:brassinosteroid homeostasis"/>
    <property type="evidence" value="ECO:0007669"/>
    <property type="project" value="TreeGrafter"/>
</dbReference>
<dbReference type="Proteomes" id="UP001652600">
    <property type="component" value="Chromosome 6"/>
</dbReference>
<feature type="transmembrane region" description="Helical" evidence="13">
    <location>
        <begin position="6"/>
        <end position="24"/>
    </location>
</feature>
<evidence type="ECO:0000313" key="14">
    <source>
        <dbReference type="Proteomes" id="UP001652600"/>
    </source>
</evidence>
<dbReference type="GO" id="GO:0020037">
    <property type="term" value="F:heme binding"/>
    <property type="evidence" value="ECO:0007669"/>
    <property type="project" value="InterPro"/>
</dbReference>
<dbReference type="Pfam" id="PF00067">
    <property type="entry name" value="p450"/>
    <property type="match status" value="1"/>
</dbReference>
<name>A0A1S3BKD3_CUCME</name>
<keyword evidence="6 11" id="KW-0479">Metal-binding</keyword>
<evidence type="ECO:0000256" key="8">
    <source>
        <dbReference type="ARBA" id="ARBA00023002"/>
    </source>
</evidence>